<evidence type="ECO:0000313" key="2">
    <source>
        <dbReference type="Proteomes" id="UP000774326"/>
    </source>
</evidence>
<reference evidence="1" key="2">
    <citation type="submission" date="2021-01" db="EMBL/GenBank/DDBJ databases">
        <authorList>
            <person name="Schikora-Tamarit M.A."/>
        </authorList>
    </citation>
    <scope>NUCLEOTIDE SEQUENCE</scope>
    <source>
        <strain evidence="1">CBS2887</strain>
    </source>
</reference>
<accession>A0A9P8Q867</accession>
<sequence>MAADQISTALGSYLANTKVSGLNRPEIDDLDNPIGVNDTVIQLQISMRKTHVVEVLDTVQDLLETAINFMFRHLVTHHNSEQVIITVLQNLKQTIIFISNLNGLNDVLMS</sequence>
<organism evidence="1 2">
    <name type="scientific">Wickerhamomyces pijperi</name>
    <name type="common">Yeast</name>
    <name type="synonym">Pichia pijperi</name>
    <dbReference type="NCBI Taxonomy" id="599730"/>
    <lineage>
        <taxon>Eukaryota</taxon>
        <taxon>Fungi</taxon>
        <taxon>Dikarya</taxon>
        <taxon>Ascomycota</taxon>
        <taxon>Saccharomycotina</taxon>
        <taxon>Saccharomycetes</taxon>
        <taxon>Phaffomycetales</taxon>
        <taxon>Wickerhamomycetaceae</taxon>
        <taxon>Wickerhamomyces</taxon>
    </lineage>
</organism>
<comment type="caution">
    <text evidence="1">The sequence shown here is derived from an EMBL/GenBank/DDBJ whole genome shotgun (WGS) entry which is preliminary data.</text>
</comment>
<dbReference type="EMBL" id="JAEUBG010001818">
    <property type="protein sequence ID" value="KAH3685736.1"/>
    <property type="molecule type" value="Genomic_DNA"/>
</dbReference>
<reference evidence="1" key="1">
    <citation type="journal article" date="2021" name="Open Biol.">
        <title>Shared evolutionary footprints suggest mitochondrial oxidative damage underlies multiple complex I losses in fungi.</title>
        <authorList>
            <person name="Schikora-Tamarit M.A."/>
            <person name="Marcet-Houben M."/>
            <person name="Nosek J."/>
            <person name="Gabaldon T."/>
        </authorList>
    </citation>
    <scope>NUCLEOTIDE SEQUENCE</scope>
    <source>
        <strain evidence="1">CBS2887</strain>
    </source>
</reference>
<gene>
    <name evidence="1" type="ORF">WICPIJ_003285</name>
</gene>
<evidence type="ECO:0000313" key="1">
    <source>
        <dbReference type="EMBL" id="KAH3685736.1"/>
    </source>
</evidence>
<proteinExistence type="predicted"/>
<protein>
    <submittedName>
        <fullName evidence="1">Uncharacterized protein</fullName>
    </submittedName>
</protein>
<dbReference type="AlphaFoldDB" id="A0A9P8Q867"/>
<keyword evidence="2" id="KW-1185">Reference proteome</keyword>
<dbReference type="Proteomes" id="UP000774326">
    <property type="component" value="Unassembled WGS sequence"/>
</dbReference>
<name>A0A9P8Q867_WICPI</name>